<dbReference type="GO" id="GO:0016020">
    <property type="term" value="C:membrane"/>
    <property type="evidence" value="ECO:0007669"/>
    <property type="project" value="UniProtKB-SubCell"/>
</dbReference>
<protein>
    <submittedName>
        <fullName evidence="11">Si:ch211-184m13.4</fullName>
    </submittedName>
</protein>
<dbReference type="Pfam" id="PF00001">
    <property type="entry name" value="7tm_1"/>
    <property type="match status" value="1"/>
</dbReference>
<evidence type="ECO:0000256" key="7">
    <source>
        <dbReference type="ARBA" id="ARBA00023170"/>
    </source>
</evidence>
<dbReference type="Ensembl" id="ENSLACT00000004971.1">
    <property type="protein sequence ID" value="ENSLACP00000004928.1"/>
    <property type="gene ID" value="ENSLACG00000004382.1"/>
</dbReference>
<proteinExistence type="predicted"/>
<dbReference type="STRING" id="7897.ENSLACP00000004928"/>
<dbReference type="GO" id="GO:0004930">
    <property type="term" value="F:G protein-coupled receptor activity"/>
    <property type="evidence" value="ECO:0007669"/>
    <property type="project" value="UniProtKB-KW"/>
</dbReference>
<feature type="transmembrane region" description="Helical" evidence="9">
    <location>
        <begin position="241"/>
        <end position="262"/>
    </location>
</feature>
<dbReference type="Proteomes" id="UP000008672">
    <property type="component" value="Unassembled WGS sequence"/>
</dbReference>
<keyword evidence="4" id="KW-0297">G-protein coupled receptor</keyword>
<dbReference type="PRINTS" id="PR00237">
    <property type="entry name" value="GPCRRHODOPSN"/>
</dbReference>
<feature type="transmembrane region" description="Helical" evidence="9">
    <location>
        <begin position="151"/>
        <end position="174"/>
    </location>
</feature>
<evidence type="ECO:0000313" key="11">
    <source>
        <dbReference type="Ensembl" id="ENSLACP00000004928.1"/>
    </source>
</evidence>
<dbReference type="PROSITE" id="PS50262">
    <property type="entry name" value="G_PROTEIN_RECEP_F1_2"/>
    <property type="match status" value="1"/>
</dbReference>
<evidence type="ECO:0000256" key="8">
    <source>
        <dbReference type="ARBA" id="ARBA00023224"/>
    </source>
</evidence>
<evidence type="ECO:0000256" key="5">
    <source>
        <dbReference type="ARBA" id="ARBA00023136"/>
    </source>
</evidence>
<feature type="transmembrane region" description="Helical" evidence="9">
    <location>
        <begin position="33"/>
        <end position="57"/>
    </location>
</feature>
<organism evidence="11 12">
    <name type="scientific">Latimeria chalumnae</name>
    <name type="common">Coelacanth</name>
    <dbReference type="NCBI Taxonomy" id="7897"/>
    <lineage>
        <taxon>Eukaryota</taxon>
        <taxon>Metazoa</taxon>
        <taxon>Chordata</taxon>
        <taxon>Craniata</taxon>
        <taxon>Vertebrata</taxon>
        <taxon>Euteleostomi</taxon>
        <taxon>Coelacanthiformes</taxon>
        <taxon>Coelacanthidae</taxon>
        <taxon>Latimeria</taxon>
    </lineage>
</organism>
<evidence type="ECO:0000259" key="10">
    <source>
        <dbReference type="PROSITE" id="PS50262"/>
    </source>
</evidence>
<dbReference type="InterPro" id="IPR047160">
    <property type="entry name" value="GP183-like"/>
</dbReference>
<evidence type="ECO:0000256" key="6">
    <source>
        <dbReference type="ARBA" id="ARBA00023157"/>
    </source>
</evidence>
<keyword evidence="3 9" id="KW-1133">Transmembrane helix</keyword>
<name>H3A5K7_LATCH</name>
<reference evidence="12" key="1">
    <citation type="submission" date="2011-08" db="EMBL/GenBank/DDBJ databases">
        <title>The draft genome of Latimeria chalumnae.</title>
        <authorList>
            <person name="Di Palma F."/>
            <person name="Alfoldi J."/>
            <person name="Johnson J."/>
            <person name="Berlin A."/>
            <person name="Gnerre S."/>
            <person name="Jaffe D."/>
            <person name="MacCallum I."/>
            <person name="Young S."/>
            <person name="Walker B.J."/>
            <person name="Lander E."/>
            <person name="Lindblad-Toh K."/>
        </authorList>
    </citation>
    <scope>NUCLEOTIDE SEQUENCE [LARGE SCALE GENOMIC DNA]</scope>
    <source>
        <strain evidence="12">Wild caught</strain>
    </source>
</reference>
<feature type="transmembrane region" description="Helical" evidence="9">
    <location>
        <begin position="69"/>
        <end position="90"/>
    </location>
</feature>
<keyword evidence="2 9" id="KW-0812">Transmembrane</keyword>
<accession>H3A5K7</accession>
<keyword evidence="5 9" id="KW-0472">Membrane</keyword>
<evidence type="ECO:0000256" key="2">
    <source>
        <dbReference type="ARBA" id="ARBA00022692"/>
    </source>
</evidence>
<evidence type="ECO:0000256" key="1">
    <source>
        <dbReference type="ARBA" id="ARBA00004141"/>
    </source>
</evidence>
<dbReference type="AlphaFoldDB" id="H3A5K7"/>
<evidence type="ECO:0000256" key="4">
    <source>
        <dbReference type="ARBA" id="ARBA00023040"/>
    </source>
</evidence>
<dbReference type="eggNOG" id="ENOG502QQI9">
    <property type="taxonomic scope" value="Eukaryota"/>
</dbReference>
<dbReference type="SUPFAM" id="SSF81321">
    <property type="entry name" value="Family A G protein-coupled receptor-like"/>
    <property type="match status" value="1"/>
</dbReference>
<evidence type="ECO:0000313" key="12">
    <source>
        <dbReference type="Proteomes" id="UP000008672"/>
    </source>
</evidence>
<gene>
    <name evidence="11" type="primary">LOC102354970</name>
</gene>
<dbReference type="PRINTS" id="PR01157">
    <property type="entry name" value="P2YPURNOCPTR"/>
</dbReference>
<keyword evidence="7" id="KW-0675">Receptor</keyword>
<dbReference type="PANTHER" id="PTHR24237:SF38">
    <property type="entry name" value="G-PROTEIN COUPLED RECEPTORS FAMILY 1 PROFILE DOMAIN-CONTAINING PROTEIN"/>
    <property type="match status" value="1"/>
</dbReference>
<dbReference type="OMA" id="CLQLTVC"/>
<feature type="domain" description="G-protein coupled receptors family 1 profile" evidence="10">
    <location>
        <begin position="49"/>
        <end position="306"/>
    </location>
</feature>
<reference evidence="11" key="3">
    <citation type="submission" date="2025-09" db="UniProtKB">
        <authorList>
            <consortium name="Ensembl"/>
        </authorList>
    </citation>
    <scope>IDENTIFICATION</scope>
</reference>
<dbReference type="InParanoid" id="H3A5K7"/>
<keyword evidence="8" id="KW-0807">Transducer</keyword>
<dbReference type="Gene3D" id="1.20.1070.10">
    <property type="entry name" value="Rhodopsin 7-helix transmembrane proteins"/>
    <property type="match status" value="1"/>
</dbReference>
<dbReference type="GeneTree" id="ENSGT01030000234518"/>
<dbReference type="GO" id="GO:0008142">
    <property type="term" value="F:oxysterol binding"/>
    <property type="evidence" value="ECO:0007669"/>
    <property type="project" value="InterPro"/>
</dbReference>
<feature type="transmembrane region" description="Helical" evidence="9">
    <location>
        <begin position="194"/>
        <end position="220"/>
    </location>
</feature>
<keyword evidence="6" id="KW-1015">Disulfide bond</keyword>
<sequence>MNSSSTSVEMGQATHVNKSSICSVYMHQYTTKVFFTVFYSIIFVIGSCANSLVFYVATQKLQKVNSSSLYLINLATADALFTLALPGRIAYYALGFNWPFGKAFCRITAFIFYMNTYTSIHLTTCLSINRYMAVVCPHRFRKFRSIKTGKYVCAFIWFLVLCLTAPLLFQPMLIEINGKLTCMEFTSFEGKRSLPAFVLIGIAVSYCVPLALVSVCYLQINLKLWKSVKENPVASKMQHKKATTIIFLVLLGFVICVSPYHINIMQFMIRKIFHQPSCWDQKVFKMSLQVTVSLMNLNCCIDPAIYFFALKGYRAKVQSLLKRNCS</sequence>
<dbReference type="EMBL" id="AFYH01159853">
    <property type="status" value="NOT_ANNOTATED_CDS"/>
    <property type="molecule type" value="Genomic_DNA"/>
</dbReference>
<dbReference type="PANTHER" id="PTHR24237">
    <property type="entry name" value="G-PROTEIN COUPLED RECEPTOR"/>
    <property type="match status" value="1"/>
</dbReference>
<feature type="transmembrane region" description="Helical" evidence="9">
    <location>
        <begin position="110"/>
        <end position="131"/>
    </location>
</feature>
<dbReference type="InterPro" id="IPR017452">
    <property type="entry name" value="GPCR_Rhodpsn_7TM"/>
</dbReference>
<comment type="subcellular location">
    <subcellularLocation>
        <location evidence="1">Membrane</location>
        <topology evidence="1">Multi-pass membrane protein</topology>
    </subcellularLocation>
</comment>
<dbReference type="HOGENOM" id="CLU_009579_8_2_1"/>
<evidence type="ECO:0000256" key="9">
    <source>
        <dbReference type="SAM" id="Phobius"/>
    </source>
</evidence>
<reference evidence="11" key="2">
    <citation type="submission" date="2025-08" db="UniProtKB">
        <authorList>
            <consortium name="Ensembl"/>
        </authorList>
    </citation>
    <scope>IDENTIFICATION</scope>
</reference>
<dbReference type="FunFam" id="1.20.1070.10:FF:000017">
    <property type="entry name" value="lysophosphatidic acid receptor 4"/>
    <property type="match status" value="1"/>
</dbReference>
<evidence type="ECO:0000256" key="3">
    <source>
        <dbReference type="ARBA" id="ARBA00022989"/>
    </source>
</evidence>
<dbReference type="InterPro" id="IPR000276">
    <property type="entry name" value="GPCR_Rhodpsn"/>
</dbReference>
<keyword evidence="12" id="KW-1185">Reference proteome</keyword>